<feature type="region of interest" description="Disordered" evidence="1">
    <location>
        <begin position="1"/>
        <end position="24"/>
    </location>
</feature>
<keyword evidence="3" id="KW-1185">Reference proteome</keyword>
<comment type="caution">
    <text evidence="2">The sequence shown here is derived from an EMBL/GenBank/DDBJ whole genome shotgun (WGS) entry which is preliminary data.</text>
</comment>
<sequence>MAENTGFVADDAEDKKSDVNDRKRSVDIGTSTTQIIIDNDPPARPHDCWSVTCDLFGTRQSTFIERLRPLRCSLIKMQEALRIFQYELERDLKSRQSAQLTYEHVKDCVLEINNVTMHSDLNIPPDENSMLRAVAYELAVLARIIEEVAILAKPDAKPRRTESDLLQQTLRISQSVVRVKESGEEIRDEGTSNQVPAVDEGSLKEFITKLLGMVENLIKYIDKKTERRWWLRDVINFTQAAVKVALFISAAISVAYHENQIAPIVTLIITCIQGITEGFDQYFLKNKSPDEIHISALTTATTSLKTAL</sequence>
<dbReference type="OrthoDB" id="5804248at2759"/>
<evidence type="ECO:0000313" key="2">
    <source>
        <dbReference type="EMBL" id="CAB3396520.1"/>
    </source>
</evidence>
<protein>
    <submittedName>
        <fullName evidence="2">Uncharacterized protein</fullName>
    </submittedName>
</protein>
<evidence type="ECO:0000256" key="1">
    <source>
        <dbReference type="SAM" id="MobiDB-lite"/>
    </source>
</evidence>
<organism evidence="2 3">
    <name type="scientific">Caenorhabditis bovis</name>
    <dbReference type="NCBI Taxonomy" id="2654633"/>
    <lineage>
        <taxon>Eukaryota</taxon>
        <taxon>Metazoa</taxon>
        <taxon>Ecdysozoa</taxon>
        <taxon>Nematoda</taxon>
        <taxon>Chromadorea</taxon>
        <taxon>Rhabditida</taxon>
        <taxon>Rhabditina</taxon>
        <taxon>Rhabditomorpha</taxon>
        <taxon>Rhabditoidea</taxon>
        <taxon>Rhabditidae</taxon>
        <taxon>Peloderinae</taxon>
        <taxon>Caenorhabditis</taxon>
    </lineage>
</organism>
<dbReference type="EMBL" id="CADEPM010000001">
    <property type="protein sequence ID" value="CAB3396520.1"/>
    <property type="molecule type" value="Genomic_DNA"/>
</dbReference>
<dbReference type="AlphaFoldDB" id="A0A8S1E7C9"/>
<proteinExistence type="predicted"/>
<feature type="compositionally biased region" description="Basic and acidic residues" evidence="1">
    <location>
        <begin position="13"/>
        <end position="24"/>
    </location>
</feature>
<dbReference type="Proteomes" id="UP000494206">
    <property type="component" value="Unassembled WGS sequence"/>
</dbReference>
<evidence type="ECO:0000313" key="3">
    <source>
        <dbReference type="Proteomes" id="UP000494206"/>
    </source>
</evidence>
<name>A0A8S1E7C9_9PELO</name>
<accession>A0A8S1E7C9</accession>
<gene>
    <name evidence="2" type="ORF">CBOVIS_LOCUS62</name>
</gene>
<reference evidence="2 3" key="1">
    <citation type="submission" date="2020-04" db="EMBL/GenBank/DDBJ databases">
        <authorList>
            <person name="Laetsch R D."/>
            <person name="Stevens L."/>
            <person name="Kumar S."/>
            <person name="Blaxter L. M."/>
        </authorList>
    </citation>
    <scope>NUCLEOTIDE SEQUENCE [LARGE SCALE GENOMIC DNA]</scope>
</reference>